<comment type="similarity">
    <text evidence="1">Belongs to the short-chain dehydrogenases/reductases (SDR) family.</text>
</comment>
<evidence type="ECO:0000256" key="1">
    <source>
        <dbReference type="ARBA" id="ARBA00006484"/>
    </source>
</evidence>
<dbReference type="Gene3D" id="3.40.50.720">
    <property type="entry name" value="NAD(P)-binding Rossmann-like Domain"/>
    <property type="match status" value="1"/>
</dbReference>
<dbReference type="PRINTS" id="PR00081">
    <property type="entry name" value="GDHRDH"/>
</dbReference>
<protein>
    <submittedName>
        <fullName evidence="3">NAD(P)-binding protein</fullName>
    </submittedName>
</protein>
<evidence type="ECO:0000313" key="3">
    <source>
        <dbReference type="EMBL" id="PVH91373.1"/>
    </source>
</evidence>
<evidence type="ECO:0000313" key="4">
    <source>
        <dbReference type="Proteomes" id="UP000244855"/>
    </source>
</evidence>
<dbReference type="PANTHER" id="PTHR24320:SF272">
    <property type="entry name" value="NAD(P)-BINDING ROSSMANN-FOLD SUPERFAMILY PROTEIN"/>
    <property type="match status" value="1"/>
</dbReference>
<keyword evidence="4" id="KW-1185">Reference proteome</keyword>
<dbReference type="STRING" id="97972.A0A2V1D1L0"/>
<gene>
    <name evidence="3" type="ORF">DM02DRAFT_620571</name>
</gene>
<name>A0A2V1D1L0_9PLEO</name>
<dbReference type="Pfam" id="PF00106">
    <property type="entry name" value="adh_short"/>
    <property type="match status" value="1"/>
</dbReference>
<dbReference type="Proteomes" id="UP000244855">
    <property type="component" value="Unassembled WGS sequence"/>
</dbReference>
<dbReference type="InterPro" id="IPR036291">
    <property type="entry name" value="NAD(P)-bd_dom_sf"/>
</dbReference>
<reference evidence="3 4" key="1">
    <citation type="journal article" date="2018" name="Sci. Rep.">
        <title>Comparative genomics provides insights into the lifestyle and reveals functional heterogeneity of dark septate endophytic fungi.</title>
        <authorList>
            <person name="Knapp D.G."/>
            <person name="Nemeth J.B."/>
            <person name="Barry K."/>
            <person name="Hainaut M."/>
            <person name="Henrissat B."/>
            <person name="Johnson J."/>
            <person name="Kuo A."/>
            <person name="Lim J.H.P."/>
            <person name="Lipzen A."/>
            <person name="Nolan M."/>
            <person name="Ohm R.A."/>
            <person name="Tamas L."/>
            <person name="Grigoriev I.V."/>
            <person name="Spatafora J.W."/>
            <person name="Nagy L.G."/>
            <person name="Kovacs G.M."/>
        </authorList>
    </citation>
    <scope>NUCLEOTIDE SEQUENCE [LARGE SCALE GENOMIC DNA]</scope>
    <source>
        <strain evidence="3 4">DSE2036</strain>
    </source>
</reference>
<dbReference type="PANTHER" id="PTHR24320">
    <property type="entry name" value="RETINOL DEHYDROGENASE"/>
    <property type="match status" value="1"/>
</dbReference>
<dbReference type="GO" id="GO:0016491">
    <property type="term" value="F:oxidoreductase activity"/>
    <property type="evidence" value="ECO:0007669"/>
    <property type="project" value="UniProtKB-KW"/>
</dbReference>
<keyword evidence="2" id="KW-0560">Oxidoreductase</keyword>
<evidence type="ECO:0000256" key="2">
    <source>
        <dbReference type="ARBA" id="ARBA00023002"/>
    </source>
</evidence>
<dbReference type="InterPro" id="IPR002347">
    <property type="entry name" value="SDR_fam"/>
</dbReference>
<dbReference type="OrthoDB" id="191139at2759"/>
<organism evidence="3 4">
    <name type="scientific">Periconia macrospinosa</name>
    <dbReference type="NCBI Taxonomy" id="97972"/>
    <lineage>
        <taxon>Eukaryota</taxon>
        <taxon>Fungi</taxon>
        <taxon>Dikarya</taxon>
        <taxon>Ascomycota</taxon>
        <taxon>Pezizomycotina</taxon>
        <taxon>Dothideomycetes</taxon>
        <taxon>Pleosporomycetidae</taxon>
        <taxon>Pleosporales</taxon>
        <taxon>Massarineae</taxon>
        <taxon>Periconiaceae</taxon>
        <taxon>Periconia</taxon>
    </lineage>
</organism>
<dbReference type="EMBL" id="KZ805879">
    <property type="protein sequence ID" value="PVH91373.1"/>
    <property type="molecule type" value="Genomic_DNA"/>
</dbReference>
<accession>A0A2V1D1L0</accession>
<dbReference type="SUPFAM" id="SSF51735">
    <property type="entry name" value="NAD(P)-binding Rossmann-fold domains"/>
    <property type="match status" value="1"/>
</dbReference>
<dbReference type="AlphaFoldDB" id="A0A2V1D1L0"/>
<proteinExistence type="inferred from homology"/>
<sequence length="333" mass="35983">MSRYAAAHANPAGPGDARPTALQIVKDEGLEGVLKDKVALVTGVSSGIGVETAKALAATGMRVFGAVRNLSKASKALQGHLHPEGTIELIHLDMNSLESVRKCAAEFLAKSDNKLSLLVCNAAVMSTPEGRTADGFELQFGTNHLAHFLLFQLVKPSLLASATPSYPSRVVNVSSGGHRFSDLHLDNLKLEGIYDPMVAYGQSKTANIYFANEIERRYASQNLHATSLMPGGIWSGLQQYLPRDLVEQWKQTPTLATRAKSAEQGAATTLWAAVGNEWAHKGGKYLENCDVAPPVKEGAQMTDPGYAPHVYDEEKEKRLWKVSCELVGVEDDE</sequence>